<evidence type="ECO:0000256" key="2">
    <source>
        <dbReference type="ARBA" id="ARBA00012438"/>
    </source>
</evidence>
<keyword evidence="9" id="KW-1133">Transmembrane helix</keyword>
<comment type="caution">
    <text evidence="11">The sequence shown here is derived from an EMBL/GenBank/DDBJ whole genome shotgun (WGS) entry which is preliminary data.</text>
</comment>
<dbReference type="InterPro" id="IPR011712">
    <property type="entry name" value="Sig_transdc_His_kin_sub3_dim/P"/>
</dbReference>
<evidence type="ECO:0000256" key="4">
    <source>
        <dbReference type="ARBA" id="ARBA00022679"/>
    </source>
</evidence>
<dbReference type="PANTHER" id="PTHR24421">
    <property type="entry name" value="NITRATE/NITRITE SENSOR PROTEIN NARX-RELATED"/>
    <property type="match status" value="1"/>
</dbReference>
<evidence type="ECO:0000259" key="10">
    <source>
        <dbReference type="SMART" id="SM00387"/>
    </source>
</evidence>
<dbReference type="EC" id="2.7.13.3" evidence="2"/>
<dbReference type="Pfam" id="PF07730">
    <property type="entry name" value="HisKA_3"/>
    <property type="match status" value="1"/>
</dbReference>
<keyword evidence="5" id="KW-0547">Nucleotide-binding</keyword>
<dbReference type="GO" id="GO:0016301">
    <property type="term" value="F:kinase activity"/>
    <property type="evidence" value="ECO:0007669"/>
    <property type="project" value="UniProtKB-KW"/>
</dbReference>
<evidence type="ECO:0000256" key="1">
    <source>
        <dbReference type="ARBA" id="ARBA00000085"/>
    </source>
</evidence>
<feature type="transmembrane region" description="Helical" evidence="9">
    <location>
        <begin position="43"/>
        <end position="61"/>
    </location>
</feature>
<evidence type="ECO:0000256" key="5">
    <source>
        <dbReference type="ARBA" id="ARBA00022741"/>
    </source>
</evidence>
<dbReference type="PANTHER" id="PTHR24421:SF10">
    <property type="entry name" value="NITRATE_NITRITE SENSOR PROTEIN NARQ"/>
    <property type="match status" value="1"/>
</dbReference>
<dbReference type="RefSeq" id="WP_289444501.1">
    <property type="nucleotide sequence ID" value="NZ_JAUCGR010000001.1"/>
</dbReference>
<evidence type="ECO:0000256" key="6">
    <source>
        <dbReference type="ARBA" id="ARBA00022777"/>
    </source>
</evidence>
<dbReference type="EMBL" id="JAUCGR010000001">
    <property type="protein sequence ID" value="MDM7829969.1"/>
    <property type="molecule type" value="Genomic_DNA"/>
</dbReference>
<keyword evidence="12" id="KW-1185">Reference proteome</keyword>
<accession>A0ABT7S4T3</accession>
<organism evidence="11 12">
    <name type="scientific">Cellulomonas edaphi</name>
    <dbReference type="NCBI Taxonomy" id="3053468"/>
    <lineage>
        <taxon>Bacteria</taxon>
        <taxon>Bacillati</taxon>
        <taxon>Actinomycetota</taxon>
        <taxon>Actinomycetes</taxon>
        <taxon>Micrococcales</taxon>
        <taxon>Cellulomonadaceae</taxon>
        <taxon>Cellulomonas</taxon>
    </lineage>
</organism>
<dbReference type="Pfam" id="PF02518">
    <property type="entry name" value="HATPase_c"/>
    <property type="match status" value="1"/>
</dbReference>
<dbReference type="InterPro" id="IPR050482">
    <property type="entry name" value="Sensor_HK_TwoCompSys"/>
</dbReference>
<keyword evidence="9" id="KW-0472">Membrane</keyword>
<dbReference type="Gene3D" id="1.20.5.1930">
    <property type="match status" value="1"/>
</dbReference>
<dbReference type="InterPro" id="IPR036890">
    <property type="entry name" value="HATPase_C_sf"/>
</dbReference>
<dbReference type="SUPFAM" id="SSF55874">
    <property type="entry name" value="ATPase domain of HSP90 chaperone/DNA topoisomerase II/histidine kinase"/>
    <property type="match status" value="1"/>
</dbReference>
<feature type="domain" description="Histidine kinase/HSP90-like ATPase" evidence="10">
    <location>
        <begin position="287"/>
        <end position="379"/>
    </location>
</feature>
<keyword evidence="8" id="KW-0902">Two-component regulatory system</keyword>
<name>A0ABT7S4T3_9CELL</name>
<reference evidence="11 12" key="1">
    <citation type="submission" date="2023-06" db="EMBL/GenBank/DDBJ databases">
        <title>Cellulomonas sp. MW9 Whole genome sequence.</title>
        <authorList>
            <person name="Park S."/>
        </authorList>
    </citation>
    <scope>NUCLEOTIDE SEQUENCE [LARGE SCALE GENOMIC DNA]</scope>
    <source>
        <strain evidence="11 12">MW9</strain>
    </source>
</reference>
<keyword evidence="3" id="KW-0597">Phosphoprotein</keyword>
<dbReference type="Proteomes" id="UP001321453">
    <property type="component" value="Unassembled WGS sequence"/>
</dbReference>
<evidence type="ECO:0000313" key="12">
    <source>
        <dbReference type="Proteomes" id="UP001321453"/>
    </source>
</evidence>
<keyword evidence="6 11" id="KW-0418">Kinase</keyword>
<keyword evidence="4" id="KW-0808">Transferase</keyword>
<dbReference type="SMART" id="SM00387">
    <property type="entry name" value="HATPase_c"/>
    <property type="match status" value="1"/>
</dbReference>
<feature type="transmembrane region" description="Helical" evidence="9">
    <location>
        <begin position="129"/>
        <end position="149"/>
    </location>
</feature>
<feature type="transmembrane region" description="Helical" evidence="9">
    <location>
        <begin position="73"/>
        <end position="100"/>
    </location>
</feature>
<dbReference type="Gene3D" id="3.30.565.10">
    <property type="entry name" value="Histidine kinase-like ATPase, C-terminal domain"/>
    <property type="match status" value="1"/>
</dbReference>
<keyword evidence="9" id="KW-0812">Transmembrane</keyword>
<sequence>MTTTTLDCPPARMPGPALLVPLGAALAVLTVLAACAPSLAGDHTVPLVLDLAGGVLALVVLTMMTTRPLLAGVLLAALVAVTPAATPAATAGTLVAARWFPLRTAVPVALASVLGHAVQGLWRDPGLPYGWWLLCDVAVHAALLGWGAYGRSRALTVQLWRERARTAEREQAARVDEARVAERTRIAREMHDSLAHRLSLLATTAGALEYRTDLSAEQVARAAGVVREGASDALADLRTVIGVLREGPDDLRPLPTPDDVTGLVEQCRAAGMQVELESADLAHLPSAAGLAVYRVVQEGLTNAHRHAPGARVRVRVETRWDGATVVEVVDDGGPGGAGASVGAGSGLLGLRERVELLGGALTAAHAPSGGFVLTAWLPA</sequence>
<protein>
    <recommendedName>
        <fullName evidence="2">histidine kinase</fullName>
        <ecNumber evidence="2">2.7.13.3</ecNumber>
    </recommendedName>
</protein>
<comment type="catalytic activity">
    <reaction evidence="1">
        <text>ATP + protein L-histidine = ADP + protein N-phospho-L-histidine.</text>
        <dbReference type="EC" id="2.7.13.3"/>
    </reaction>
</comment>
<evidence type="ECO:0000256" key="3">
    <source>
        <dbReference type="ARBA" id="ARBA00022553"/>
    </source>
</evidence>
<gene>
    <name evidence="11" type="ORF">QRT05_01365</name>
</gene>
<evidence type="ECO:0000256" key="9">
    <source>
        <dbReference type="SAM" id="Phobius"/>
    </source>
</evidence>
<keyword evidence="7" id="KW-0067">ATP-binding</keyword>
<evidence type="ECO:0000256" key="8">
    <source>
        <dbReference type="ARBA" id="ARBA00023012"/>
    </source>
</evidence>
<evidence type="ECO:0000313" key="11">
    <source>
        <dbReference type="EMBL" id="MDM7829969.1"/>
    </source>
</evidence>
<proteinExistence type="predicted"/>
<dbReference type="CDD" id="cd16917">
    <property type="entry name" value="HATPase_UhpB-NarQ-NarX-like"/>
    <property type="match status" value="1"/>
</dbReference>
<dbReference type="InterPro" id="IPR003594">
    <property type="entry name" value="HATPase_dom"/>
</dbReference>
<evidence type="ECO:0000256" key="7">
    <source>
        <dbReference type="ARBA" id="ARBA00022840"/>
    </source>
</evidence>